<evidence type="ECO:0000256" key="2">
    <source>
        <dbReference type="SAM" id="Phobius"/>
    </source>
</evidence>
<feature type="transmembrane region" description="Helical" evidence="2">
    <location>
        <begin position="97"/>
        <end position="118"/>
    </location>
</feature>
<evidence type="ECO:0000256" key="1">
    <source>
        <dbReference type="SAM" id="Coils"/>
    </source>
</evidence>
<accession>A0AAJ2MVV6</accession>
<protein>
    <submittedName>
        <fullName evidence="3">DUF6384 family protein</fullName>
    </submittedName>
</protein>
<reference evidence="3" key="1">
    <citation type="submission" date="2023-07" db="EMBL/GenBank/DDBJ databases">
        <title>Comparative genomics of clinical Stenotrophomonas maltophilia isolates reveals regions of diversity which correlate with colonization and persistence in vivo.</title>
        <authorList>
            <person name="Mcdaniel M.S."/>
            <person name="Swords W.E."/>
            <person name="Sumpter N.A."/>
            <person name="Lindgren N.R."/>
            <person name="Billiot C.E."/>
        </authorList>
    </citation>
    <scope>NUCLEOTIDE SEQUENCE</scope>
    <source>
        <strain evidence="3">Ism4</strain>
    </source>
</reference>
<keyword evidence="2" id="KW-0472">Membrane</keyword>
<evidence type="ECO:0000313" key="4">
    <source>
        <dbReference type="Proteomes" id="UP001251948"/>
    </source>
</evidence>
<comment type="caution">
    <text evidence="3">The sequence shown here is derived from an EMBL/GenBank/DDBJ whole genome shotgun (WGS) entry which is preliminary data.</text>
</comment>
<gene>
    <name evidence="3" type="ORF">ROV92_17295</name>
</gene>
<dbReference type="Pfam" id="PF19911">
    <property type="entry name" value="DUF6384"/>
    <property type="match status" value="2"/>
</dbReference>
<evidence type="ECO:0000313" key="3">
    <source>
        <dbReference type="EMBL" id="MDT3469741.1"/>
    </source>
</evidence>
<dbReference type="InterPro" id="IPR045964">
    <property type="entry name" value="DUF6384"/>
</dbReference>
<dbReference type="Proteomes" id="UP001251948">
    <property type="component" value="Unassembled WGS sequence"/>
</dbReference>
<keyword evidence="1" id="KW-0175">Coiled coil</keyword>
<sequence>MSSTMAPAELQDALLTMDVVDQLRYRNAEMKALADSGHDQARLKQRLAELYRSQGIEVSDEILEAGIQAQREQRYLYTAPRGWKAWLARRWIDRRRLLKWTLIAALVLLVLGALLMMARSFGAFVHESNVQKNVQVLNDKVAAQRQEAAAARALLARQEQSLQGLLPRASASAERLQPLTERAQSALAEAQRRFAGVPAAMADLPTLIRQDKLTRISSGGSATGEQAAAQVEQQRQAAAALLARARETLPALTERVTTLGQAIDASELLDSTDTAAKAARLTPDAEKVRARAYTAGDVALRAGDMAAANQAVTTLKELIGSADRLVALNERLAQLKADGLATGVAGEDRKRLERALDQAAQRVRVETLAEAGPAIDEVGQLVALLSKTLVYRIVNRDGERTGVWRYSEKANGSRNYYLVTEALDEAGNATELLIRNEETGKDEWASLFAVRVPEATYNRVAADKQDNGIIEDDQIGSKPRGSLSPRFRMPTTGGYITQW</sequence>
<dbReference type="RefSeq" id="WP_312563687.1">
    <property type="nucleotide sequence ID" value="NZ_JAVSKO010000007.1"/>
</dbReference>
<proteinExistence type="predicted"/>
<keyword evidence="2" id="KW-0812">Transmembrane</keyword>
<dbReference type="AlphaFoldDB" id="A0AAJ2MVV6"/>
<organism evidence="3 4">
    <name type="scientific">Stenotrophomonas maltophilia</name>
    <name type="common">Pseudomonas maltophilia</name>
    <name type="synonym">Xanthomonas maltophilia</name>
    <dbReference type="NCBI Taxonomy" id="40324"/>
    <lineage>
        <taxon>Bacteria</taxon>
        <taxon>Pseudomonadati</taxon>
        <taxon>Pseudomonadota</taxon>
        <taxon>Gammaproteobacteria</taxon>
        <taxon>Lysobacterales</taxon>
        <taxon>Lysobacteraceae</taxon>
        <taxon>Stenotrophomonas</taxon>
        <taxon>Stenotrophomonas maltophilia group</taxon>
    </lineage>
</organism>
<keyword evidence="2" id="KW-1133">Transmembrane helix</keyword>
<name>A0AAJ2MVV6_STEMA</name>
<dbReference type="EMBL" id="JAVSKO010000007">
    <property type="protein sequence ID" value="MDT3469741.1"/>
    <property type="molecule type" value="Genomic_DNA"/>
</dbReference>
<feature type="coiled-coil region" evidence="1">
    <location>
        <begin position="134"/>
        <end position="161"/>
    </location>
</feature>